<evidence type="ECO:0000256" key="3">
    <source>
        <dbReference type="ARBA" id="ARBA00022679"/>
    </source>
</evidence>
<dbReference type="InterPro" id="IPR001078">
    <property type="entry name" value="2-oxoacid_DH_actylTfrase"/>
</dbReference>
<comment type="cofactor">
    <cofactor evidence="1 6">
        <name>(R)-lipoate</name>
        <dbReference type="ChEBI" id="CHEBI:83088"/>
    </cofactor>
</comment>
<keyword evidence="3 6" id="KW-0808">Transferase</keyword>
<evidence type="ECO:0000256" key="1">
    <source>
        <dbReference type="ARBA" id="ARBA00001938"/>
    </source>
</evidence>
<name>A0ABX0ZFT1_9ACTN</name>
<dbReference type="EMBL" id="JAATEJ010000002">
    <property type="protein sequence ID" value="NJP42650.1"/>
    <property type="molecule type" value="Genomic_DNA"/>
</dbReference>
<feature type="compositionally biased region" description="Pro residues" evidence="7">
    <location>
        <begin position="82"/>
        <end position="95"/>
    </location>
</feature>
<feature type="region of interest" description="Disordered" evidence="7">
    <location>
        <begin position="74"/>
        <end position="103"/>
    </location>
</feature>
<protein>
    <recommendedName>
        <fullName evidence="6">Dihydrolipoamide acetyltransferase component of pyruvate dehydrogenase complex</fullName>
        <ecNumber evidence="6">2.3.1.-</ecNumber>
    </recommendedName>
</protein>
<dbReference type="InterPro" id="IPR050743">
    <property type="entry name" value="2-oxoacid_DH_E2_comp"/>
</dbReference>
<dbReference type="PANTHER" id="PTHR43178:SF5">
    <property type="entry name" value="LIPOAMIDE ACYLTRANSFERASE COMPONENT OF BRANCHED-CHAIN ALPHA-KETO ACID DEHYDROGENASE COMPLEX, MITOCHONDRIAL"/>
    <property type="match status" value="1"/>
</dbReference>
<dbReference type="RefSeq" id="WP_167981498.1">
    <property type="nucleotide sequence ID" value="NZ_JAATEJ010000002.1"/>
</dbReference>
<dbReference type="SUPFAM" id="SSF51230">
    <property type="entry name" value="Single hybrid motif"/>
    <property type="match status" value="1"/>
</dbReference>
<evidence type="ECO:0000259" key="8">
    <source>
        <dbReference type="Pfam" id="PF00198"/>
    </source>
</evidence>
<dbReference type="Pfam" id="PF00198">
    <property type="entry name" value="2-oxoacid_dh"/>
    <property type="match status" value="1"/>
</dbReference>
<gene>
    <name evidence="10" type="ORF">HCN08_04380</name>
</gene>
<sequence length="368" mass="37785">MPDLLVPKLNNNDTEYVLTDWLVPDATPVAAGDPVAVVETSKAAEELEATAAGVLHHRLPAGARCRPGASIAAIGPAGAEAGPPPAGAPPEPGPGPAAEGGPLVTRPARQLIAELGVTPAEVAALGRTVVRREHIAALRPAEAAPAVASPDDSAEAAPGGVRVPLGRVQQGVARAVALSHRTIPAAYTVVRMDLGPALAHGARVTREVRRPVGLAELFVREVALLQPEFPRFFAAVDGDTALLADVPHIGVTVDLGEGLYVPCVRDAAERSLGEIATQLMKYRLAATSGTFSESDLGGANFVVTLHTDADVVLAVPFVLPGTVCALAVTSPPDGAPANIGLAYDHRLINGRDATRFLHALKTSMEGLA</sequence>
<evidence type="ECO:0000256" key="4">
    <source>
        <dbReference type="ARBA" id="ARBA00022823"/>
    </source>
</evidence>
<comment type="caution">
    <text evidence="10">The sequence shown here is derived from an EMBL/GenBank/DDBJ whole genome shotgun (WGS) entry which is preliminary data.</text>
</comment>
<feature type="domain" description="Lipoyl-binding" evidence="9">
    <location>
        <begin position="14"/>
        <end position="57"/>
    </location>
</feature>
<dbReference type="Proteomes" id="UP000734511">
    <property type="component" value="Unassembled WGS sequence"/>
</dbReference>
<keyword evidence="4 6" id="KW-0450">Lipoyl</keyword>
<evidence type="ECO:0000256" key="6">
    <source>
        <dbReference type="RuleBase" id="RU003423"/>
    </source>
</evidence>
<dbReference type="PANTHER" id="PTHR43178">
    <property type="entry name" value="DIHYDROLIPOAMIDE ACETYLTRANSFERASE COMPONENT OF PYRUVATE DEHYDROGENASE COMPLEX"/>
    <property type="match status" value="1"/>
</dbReference>
<evidence type="ECO:0000259" key="9">
    <source>
        <dbReference type="Pfam" id="PF00364"/>
    </source>
</evidence>
<dbReference type="Pfam" id="PF00364">
    <property type="entry name" value="Biotin_lipoyl"/>
    <property type="match status" value="1"/>
</dbReference>
<evidence type="ECO:0000256" key="5">
    <source>
        <dbReference type="ARBA" id="ARBA00023315"/>
    </source>
</evidence>
<proteinExistence type="inferred from homology"/>
<reference evidence="10 11" key="1">
    <citation type="submission" date="2020-03" db="EMBL/GenBank/DDBJ databases">
        <title>WGS of actinomycetes isolated from Thailand.</title>
        <authorList>
            <person name="Thawai C."/>
        </authorList>
    </citation>
    <scope>NUCLEOTIDE SEQUENCE [LARGE SCALE GENOMIC DNA]</scope>
    <source>
        <strain evidence="10 11">PRB2-1</strain>
    </source>
</reference>
<keyword evidence="11" id="KW-1185">Reference proteome</keyword>
<dbReference type="InterPro" id="IPR023213">
    <property type="entry name" value="CAT-like_dom_sf"/>
</dbReference>
<accession>A0ABX0ZFT1</accession>
<dbReference type="EC" id="2.3.1.-" evidence="6"/>
<evidence type="ECO:0000256" key="7">
    <source>
        <dbReference type="SAM" id="MobiDB-lite"/>
    </source>
</evidence>
<dbReference type="Gene3D" id="3.30.559.10">
    <property type="entry name" value="Chloramphenicol acetyltransferase-like domain"/>
    <property type="match status" value="1"/>
</dbReference>
<keyword evidence="5 6" id="KW-0012">Acyltransferase</keyword>
<dbReference type="Gene3D" id="2.40.50.100">
    <property type="match status" value="1"/>
</dbReference>
<dbReference type="InterPro" id="IPR000089">
    <property type="entry name" value="Biotin_lipoyl"/>
</dbReference>
<evidence type="ECO:0000313" key="10">
    <source>
        <dbReference type="EMBL" id="NJP42650.1"/>
    </source>
</evidence>
<comment type="similarity">
    <text evidence="2 6">Belongs to the 2-oxoacid dehydrogenase family.</text>
</comment>
<dbReference type="InterPro" id="IPR011053">
    <property type="entry name" value="Single_hybrid_motif"/>
</dbReference>
<feature type="domain" description="2-oxoacid dehydrogenase acyltransferase catalytic" evidence="8">
    <location>
        <begin position="161"/>
        <end position="365"/>
    </location>
</feature>
<evidence type="ECO:0000313" key="11">
    <source>
        <dbReference type="Proteomes" id="UP000734511"/>
    </source>
</evidence>
<dbReference type="SUPFAM" id="SSF52777">
    <property type="entry name" value="CoA-dependent acyltransferases"/>
    <property type="match status" value="1"/>
</dbReference>
<evidence type="ECO:0000256" key="2">
    <source>
        <dbReference type="ARBA" id="ARBA00007317"/>
    </source>
</evidence>
<dbReference type="CDD" id="cd06849">
    <property type="entry name" value="lipoyl_domain"/>
    <property type="match status" value="1"/>
</dbReference>
<organism evidence="10 11">
    <name type="scientific">Actinacidiphila epipremni</name>
    <dbReference type="NCBI Taxonomy" id="2053013"/>
    <lineage>
        <taxon>Bacteria</taxon>
        <taxon>Bacillati</taxon>
        <taxon>Actinomycetota</taxon>
        <taxon>Actinomycetes</taxon>
        <taxon>Kitasatosporales</taxon>
        <taxon>Streptomycetaceae</taxon>
        <taxon>Actinacidiphila</taxon>
    </lineage>
</organism>